<proteinExistence type="predicted"/>
<keyword evidence="1" id="KW-1133">Transmembrane helix</keyword>
<feature type="transmembrane region" description="Helical" evidence="1">
    <location>
        <begin position="55"/>
        <end position="74"/>
    </location>
</feature>
<organism evidence="2 3">
    <name type="scientific">Halobacteriovorax vibrionivorans</name>
    <dbReference type="NCBI Taxonomy" id="2152716"/>
    <lineage>
        <taxon>Bacteria</taxon>
        <taxon>Pseudomonadati</taxon>
        <taxon>Bdellovibrionota</taxon>
        <taxon>Bacteriovoracia</taxon>
        <taxon>Bacteriovoracales</taxon>
        <taxon>Halobacteriovoraceae</taxon>
        <taxon>Halobacteriovorax</taxon>
    </lineage>
</organism>
<dbReference type="Proteomes" id="UP000443582">
    <property type="component" value="Unassembled WGS sequence"/>
</dbReference>
<keyword evidence="3" id="KW-1185">Reference proteome</keyword>
<keyword evidence="1" id="KW-0812">Transmembrane</keyword>
<reference evidence="3" key="1">
    <citation type="journal article" date="2019" name="Int. J. Syst. Evol. Microbiol.">
        <title>Halobacteriovorax valvorus sp. nov., a novel prokaryotic predator isolated from coastal seawater of China.</title>
        <authorList>
            <person name="Chen M.-X."/>
        </authorList>
    </citation>
    <scope>NUCLEOTIDE SEQUENCE [LARGE SCALE GENOMIC DNA]</scope>
    <source>
        <strain evidence="3">BL9</strain>
    </source>
</reference>
<gene>
    <name evidence="2" type="ORF">DAY19_05695</name>
</gene>
<sequence length="93" mass="10828">MAKILDEINRKEYKVKYMKAFIVPLLILIVVLFSDYVMACPGCAGSMDNPKDARLVWILVIFIGLIYIPFFILYKTIYKYRKNSKVAIANEEE</sequence>
<dbReference type="RefSeq" id="WP_133296894.1">
    <property type="nucleotide sequence ID" value="NZ_QDKL01000001.1"/>
</dbReference>
<evidence type="ECO:0000313" key="3">
    <source>
        <dbReference type="Proteomes" id="UP000443582"/>
    </source>
</evidence>
<dbReference type="EMBL" id="QDKL01000001">
    <property type="protein sequence ID" value="RZF23261.1"/>
    <property type="molecule type" value="Genomic_DNA"/>
</dbReference>
<accession>A0ABY0IJY3</accession>
<comment type="caution">
    <text evidence="2">The sequence shown here is derived from an EMBL/GenBank/DDBJ whole genome shotgun (WGS) entry which is preliminary data.</text>
</comment>
<evidence type="ECO:0000313" key="2">
    <source>
        <dbReference type="EMBL" id="RZF23261.1"/>
    </source>
</evidence>
<keyword evidence="1" id="KW-0472">Membrane</keyword>
<name>A0ABY0IJY3_9BACT</name>
<evidence type="ECO:0000256" key="1">
    <source>
        <dbReference type="SAM" id="Phobius"/>
    </source>
</evidence>
<protein>
    <submittedName>
        <fullName evidence="2">Uncharacterized protein</fullName>
    </submittedName>
</protein>